<name>A0A1Q2D5F3_9ENTE</name>
<dbReference type="PROSITE" id="PS51257">
    <property type="entry name" value="PROKAR_LIPOPROTEIN"/>
    <property type="match status" value="1"/>
</dbReference>
<dbReference type="PRINTS" id="PR00691">
    <property type="entry name" value="ADHESINB"/>
</dbReference>
<dbReference type="Gene3D" id="3.40.50.1980">
    <property type="entry name" value="Nitrogenase molybdenum iron protein domain"/>
    <property type="match status" value="2"/>
</dbReference>
<dbReference type="KEGG" id="vpi:BW732_03805"/>
<dbReference type="GO" id="GO:0046872">
    <property type="term" value="F:metal ion binding"/>
    <property type="evidence" value="ECO:0007669"/>
    <property type="project" value="UniProtKB-KW"/>
</dbReference>
<comment type="subcellular location">
    <subcellularLocation>
        <location evidence="1">Cell envelope</location>
    </subcellularLocation>
</comment>
<dbReference type="GO" id="GO:0007155">
    <property type="term" value="P:cell adhesion"/>
    <property type="evidence" value="ECO:0007669"/>
    <property type="project" value="InterPro"/>
</dbReference>
<keyword evidence="3" id="KW-0479">Metal-binding</keyword>
<evidence type="ECO:0000313" key="6">
    <source>
        <dbReference type="EMBL" id="AQP53447.1"/>
    </source>
</evidence>
<dbReference type="AlphaFoldDB" id="A0A1Q2D5F3"/>
<dbReference type="InterPro" id="IPR050492">
    <property type="entry name" value="Bact_metal-bind_prot9"/>
</dbReference>
<dbReference type="InterPro" id="IPR006129">
    <property type="entry name" value="AdhesinB"/>
</dbReference>
<sequence>MKKSIKQLLFLTLLVISSLATLSACGTKKDTSHATSGQLTVVATNSILANLVEEVGKEHVSVHSLVPRGTDPHEYEPLPDDIAKASDADVIFYNGLNLETGGNGWFNKLMTMAKKKEDKDYFVVSREVDPQYLTSDGQETQVDPHAWLSLANGILYVTAIKEVLVEKDPEHREDYEKNAQVYSEKLQALHDQSQQLFADIPSDKKLLVTSEGAFKYFAKDYQIPTAYIWEINTEDQGTPDQMRLIIDTLRQTAVPVLFVEQSVDPRSMETVARETKLPIYETVLTDSLAKSGQPGDTYYSMMAWNLEKIHAGLKR</sequence>
<dbReference type="CDD" id="cd01137">
    <property type="entry name" value="PsaA"/>
    <property type="match status" value="1"/>
</dbReference>
<organism evidence="6 7">
    <name type="scientific">Vagococcus penaei</name>
    <dbReference type="NCBI Taxonomy" id="633807"/>
    <lineage>
        <taxon>Bacteria</taxon>
        <taxon>Bacillati</taxon>
        <taxon>Bacillota</taxon>
        <taxon>Bacilli</taxon>
        <taxon>Lactobacillales</taxon>
        <taxon>Enterococcaceae</taxon>
        <taxon>Vagococcus</taxon>
    </lineage>
</organism>
<gene>
    <name evidence="6" type="ORF">BW732_03805</name>
</gene>
<dbReference type="SUPFAM" id="SSF53807">
    <property type="entry name" value="Helical backbone' metal receptor"/>
    <property type="match status" value="1"/>
</dbReference>
<dbReference type="Pfam" id="PF01297">
    <property type="entry name" value="ZnuA"/>
    <property type="match status" value="1"/>
</dbReference>
<evidence type="ECO:0000313" key="7">
    <source>
        <dbReference type="Proteomes" id="UP000188246"/>
    </source>
</evidence>
<proteinExistence type="inferred from homology"/>
<dbReference type="RefSeq" id="WP_077275537.1">
    <property type="nucleotide sequence ID" value="NZ_CP019609.1"/>
</dbReference>
<keyword evidence="7" id="KW-1185">Reference proteome</keyword>
<dbReference type="GO" id="GO:0030001">
    <property type="term" value="P:metal ion transport"/>
    <property type="evidence" value="ECO:0007669"/>
    <property type="project" value="InterPro"/>
</dbReference>
<keyword evidence="4" id="KW-0732">Signal</keyword>
<dbReference type="STRING" id="633807.BW732_03805"/>
<dbReference type="EMBL" id="CP019609">
    <property type="protein sequence ID" value="AQP53447.1"/>
    <property type="molecule type" value="Genomic_DNA"/>
</dbReference>
<dbReference type="PANTHER" id="PTHR42953:SF1">
    <property type="entry name" value="METAL-BINDING PROTEIN HI_0362-RELATED"/>
    <property type="match status" value="1"/>
</dbReference>
<evidence type="ECO:0000256" key="2">
    <source>
        <dbReference type="ARBA" id="ARBA00022448"/>
    </source>
</evidence>
<evidence type="ECO:0000256" key="3">
    <source>
        <dbReference type="ARBA" id="ARBA00022723"/>
    </source>
</evidence>
<dbReference type="PRINTS" id="PR00690">
    <property type="entry name" value="ADHESNFAMILY"/>
</dbReference>
<dbReference type="InterPro" id="IPR006128">
    <property type="entry name" value="Lipoprotein_PsaA-like"/>
</dbReference>
<keyword evidence="2 5" id="KW-0813">Transport</keyword>
<evidence type="ECO:0000256" key="4">
    <source>
        <dbReference type="ARBA" id="ARBA00022729"/>
    </source>
</evidence>
<accession>A0A1Q2D5F3</accession>
<protein>
    <submittedName>
        <fullName evidence="6">Metal ABC transporter substrate-binding protein</fullName>
    </submittedName>
</protein>
<dbReference type="InterPro" id="IPR006127">
    <property type="entry name" value="ZnuA-like"/>
</dbReference>
<dbReference type="Proteomes" id="UP000188246">
    <property type="component" value="Chromosome"/>
</dbReference>
<dbReference type="GO" id="GO:0030313">
    <property type="term" value="C:cell envelope"/>
    <property type="evidence" value="ECO:0007669"/>
    <property type="project" value="UniProtKB-SubCell"/>
</dbReference>
<comment type="similarity">
    <text evidence="5">Belongs to the bacterial solute-binding protein 9 family.</text>
</comment>
<evidence type="ECO:0000256" key="1">
    <source>
        <dbReference type="ARBA" id="ARBA00004196"/>
    </source>
</evidence>
<reference evidence="6 7" key="1">
    <citation type="journal article" date="2010" name="Int. J. Syst. Evol. Microbiol.">
        <title>Vagococcus penaei sp. nov., isolated from spoilage microbiota of cooked shrimp (Penaeus vannamei).</title>
        <authorList>
            <person name="Jaffres E."/>
            <person name="Prevost H."/>
            <person name="Rossero A."/>
            <person name="Joffraud J.J."/>
            <person name="Dousset X."/>
        </authorList>
    </citation>
    <scope>NUCLEOTIDE SEQUENCE [LARGE SCALE GENOMIC DNA]</scope>
    <source>
        <strain evidence="6 7">CD276</strain>
    </source>
</reference>
<evidence type="ECO:0000256" key="5">
    <source>
        <dbReference type="RuleBase" id="RU003512"/>
    </source>
</evidence>
<dbReference type="PANTHER" id="PTHR42953">
    <property type="entry name" value="HIGH-AFFINITY ZINC UPTAKE SYSTEM PROTEIN ZNUA-RELATED"/>
    <property type="match status" value="1"/>
</dbReference>